<name>A0ABU7MJU0_9ACTN</name>
<sequence length="204" mass="21396">MTTVTADITISLDGFGAGPDQSEDAPLGVGFEQAHRWMFEAADDNAAEAAAITGHDAYIMGRNMFGPVRGTWPDDSWRGWWGPEPPYHAPVFVLTHHERPSVEMAGGTTFHFVTGGIEEAYHRAVDVAGPSGSVAVAGGPATLRQYLAAGLVDELRLHVAPFVLGQGESVFAGLEGIGYTPSSARASSLVTHLTYDVAGVGTSA</sequence>
<proteinExistence type="predicted"/>
<accession>A0ABU7MJU0</accession>
<keyword evidence="3" id="KW-1185">Reference proteome</keyword>
<evidence type="ECO:0000313" key="2">
    <source>
        <dbReference type="EMBL" id="MEE3853392.1"/>
    </source>
</evidence>
<evidence type="ECO:0000259" key="1">
    <source>
        <dbReference type="Pfam" id="PF01872"/>
    </source>
</evidence>
<dbReference type="Proteomes" id="UP001347146">
    <property type="component" value="Unassembled WGS sequence"/>
</dbReference>
<dbReference type="PANTHER" id="PTHR38011">
    <property type="entry name" value="DIHYDROFOLATE REDUCTASE FAMILY PROTEIN (AFU_ORTHOLOGUE AFUA_8G06820)"/>
    <property type="match status" value="1"/>
</dbReference>
<dbReference type="PANTHER" id="PTHR38011:SF12">
    <property type="entry name" value="BIFUNCTIONAL DEAMINASE-REDUCTASE DOMAIN PROTEIN"/>
    <property type="match status" value="1"/>
</dbReference>
<dbReference type="Gene3D" id="3.40.430.10">
    <property type="entry name" value="Dihydrofolate Reductase, subunit A"/>
    <property type="match status" value="1"/>
</dbReference>
<reference evidence="2 3" key="1">
    <citation type="submission" date="2024-01" db="EMBL/GenBank/DDBJ databases">
        <title>Draft genome sequence of Gordonia sp. LSe1-13.</title>
        <authorList>
            <person name="Suphannarot A."/>
            <person name="Mingma R."/>
        </authorList>
    </citation>
    <scope>NUCLEOTIDE SEQUENCE [LARGE SCALE GENOMIC DNA]</scope>
    <source>
        <strain evidence="2 3">LSe1-13</strain>
    </source>
</reference>
<evidence type="ECO:0000313" key="3">
    <source>
        <dbReference type="Proteomes" id="UP001347146"/>
    </source>
</evidence>
<organism evidence="2 3">
    <name type="scientific">Gordonia sesuvii</name>
    <dbReference type="NCBI Taxonomy" id="3116777"/>
    <lineage>
        <taxon>Bacteria</taxon>
        <taxon>Bacillati</taxon>
        <taxon>Actinomycetota</taxon>
        <taxon>Actinomycetes</taxon>
        <taxon>Mycobacteriales</taxon>
        <taxon>Gordoniaceae</taxon>
        <taxon>Gordonia</taxon>
    </lineage>
</organism>
<dbReference type="SUPFAM" id="SSF53597">
    <property type="entry name" value="Dihydrofolate reductase-like"/>
    <property type="match status" value="1"/>
</dbReference>
<dbReference type="EMBL" id="JAZDUF010000010">
    <property type="protein sequence ID" value="MEE3853392.1"/>
    <property type="molecule type" value="Genomic_DNA"/>
</dbReference>
<dbReference type="Pfam" id="PF01872">
    <property type="entry name" value="RibD_C"/>
    <property type="match status" value="1"/>
</dbReference>
<dbReference type="RefSeq" id="WP_330436480.1">
    <property type="nucleotide sequence ID" value="NZ_JAZDUF010000010.1"/>
</dbReference>
<dbReference type="InterPro" id="IPR002734">
    <property type="entry name" value="RibDG_C"/>
</dbReference>
<feature type="domain" description="Bacterial bifunctional deaminase-reductase C-terminal" evidence="1">
    <location>
        <begin position="3"/>
        <end position="173"/>
    </location>
</feature>
<gene>
    <name evidence="2" type="ORF">VZC37_23850</name>
</gene>
<dbReference type="InterPro" id="IPR050765">
    <property type="entry name" value="Riboflavin_Biosynth_HTPR"/>
</dbReference>
<dbReference type="InterPro" id="IPR024072">
    <property type="entry name" value="DHFR-like_dom_sf"/>
</dbReference>
<comment type="caution">
    <text evidence="2">The sequence shown here is derived from an EMBL/GenBank/DDBJ whole genome shotgun (WGS) entry which is preliminary data.</text>
</comment>
<protein>
    <submittedName>
        <fullName evidence="2">Dihydrofolate reductase family protein</fullName>
    </submittedName>
</protein>